<accession>A0ABR2HSE3</accession>
<feature type="compositionally biased region" description="Low complexity" evidence="1">
    <location>
        <begin position="1"/>
        <end position="21"/>
    </location>
</feature>
<evidence type="ECO:0000313" key="3">
    <source>
        <dbReference type="Proteomes" id="UP001390339"/>
    </source>
</evidence>
<comment type="caution">
    <text evidence="2">The sequence shown here is derived from an EMBL/GenBank/DDBJ whole genome shotgun (WGS) entry which is preliminary data.</text>
</comment>
<dbReference type="EMBL" id="JAPCWZ010000009">
    <property type="protein sequence ID" value="KAK8851971.1"/>
    <property type="molecule type" value="Genomic_DNA"/>
</dbReference>
<evidence type="ECO:0000313" key="2">
    <source>
        <dbReference type="EMBL" id="KAK8851971.1"/>
    </source>
</evidence>
<sequence>MANNSTPAGGSGATAPAQGSGNTNAAQSVQGAHSGPTTRAAAARPTAAGTAPPSQAAAPQPVTSGELPFRPMRLYQRRVRARAIMNRILDDSAFVHLDEDQQALVREQIEECIKDDINKFFDESAPRSLYPYQEHVMAAIRTVFAQNLKLFTFDEEEYEVDQIHRSDTFPSEEQEEPNRVDDSVLDELFDING</sequence>
<feature type="compositionally biased region" description="Polar residues" evidence="1">
    <location>
        <begin position="22"/>
        <end position="31"/>
    </location>
</feature>
<feature type="region of interest" description="Disordered" evidence="1">
    <location>
        <begin position="1"/>
        <end position="69"/>
    </location>
</feature>
<dbReference type="Proteomes" id="UP001390339">
    <property type="component" value="Unassembled WGS sequence"/>
</dbReference>
<evidence type="ECO:0000256" key="1">
    <source>
        <dbReference type="SAM" id="MobiDB-lite"/>
    </source>
</evidence>
<reference evidence="2 3" key="1">
    <citation type="journal article" date="2024" name="IMA Fungus">
        <title>Apiospora arundinis, a panoply of carbohydrate-active enzymes and secondary metabolites.</title>
        <authorList>
            <person name="Sorensen T."/>
            <person name="Petersen C."/>
            <person name="Muurmann A.T."/>
            <person name="Christiansen J.V."/>
            <person name="Brundto M.L."/>
            <person name="Overgaard C.K."/>
            <person name="Boysen A.T."/>
            <person name="Wollenberg R.D."/>
            <person name="Larsen T.O."/>
            <person name="Sorensen J.L."/>
            <person name="Nielsen K.L."/>
            <person name="Sondergaard T.E."/>
        </authorList>
    </citation>
    <scope>NUCLEOTIDE SEQUENCE [LARGE SCALE GENOMIC DNA]</scope>
    <source>
        <strain evidence="2 3">AAU 773</strain>
    </source>
</reference>
<proteinExistence type="predicted"/>
<protein>
    <submittedName>
        <fullName evidence="2">Uncharacterized protein</fullName>
    </submittedName>
</protein>
<name>A0ABR2HSE3_9PEZI</name>
<feature type="region of interest" description="Disordered" evidence="1">
    <location>
        <begin position="166"/>
        <end position="185"/>
    </location>
</feature>
<keyword evidence="3" id="KW-1185">Reference proteome</keyword>
<organism evidence="2 3">
    <name type="scientific">Apiospora arundinis</name>
    <dbReference type="NCBI Taxonomy" id="335852"/>
    <lineage>
        <taxon>Eukaryota</taxon>
        <taxon>Fungi</taxon>
        <taxon>Dikarya</taxon>
        <taxon>Ascomycota</taxon>
        <taxon>Pezizomycotina</taxon>
        <taxon>Sordariomycetes</taxon>
        <taxon>Xylariomycetidae</taxon>
        <taxon>Amphisphaeriales</taxon>
        <taxon>Apiosporaceae</taxon>
        <taxon>Apiospora</taxon>
    </lineage>
</organism>
<gene>
    <name evidence="2" type="ORF">PGQ11_014450</name>
</gene>
<feature type="compositionally biased region" description="Low complexity" evidence="1">
    <location>
        <begin position="35"/>
        <end position="61"/>
    </location>
</feature>